<evidence type="ECO:0000313" key="2">
    <source>
        <dbReference type="EMBL" id="CAI9277027.1"/>
    </source>
</evidence>
<reference evidence="2" key="1">
    <citation type="submission" date="2023-04" db="EMBL/GenBank/DDBJ databases">
        <authorList>
            <person name="Vijverberg K."/>
            <person name="Xiong W."/>
            <person name="Schranz E."/>
        </authorList>
    </citation>
    <scope>NUCLEOTIDE SEQUENCE</scope>
</reference>
<feature type="compositionally biased region" description="Acidic residues" evidence="1">
    <location>
        <begin position="271"/>
        <end position="280"/>
    </location>
</feature>
<dbReference type="PANTHER" id="PTHR34427">
    <property type="entry name" value="DUF4283 DOMAIN PROTEIN"/>
    <property type="match status" value="1"/>
</dbReference>
<accession>A0AA35YNG9</accession>
<evidence type="ECO:0008006" key="4">
    <source>
        <dbReference type="Google" id="ProtNLM"/>
    </source>
</evidence>
<keyword evidence="3" id="KW-1185">Reference proteome</keyword>
<dbReference type="Proteomes" id="UP001177003">
    <property type="component" value="Chromosome 3"/>
</dbReference>
<dbReference type="AlphaFoldDB" id="A0AA35YNG9"/>
<gene>
    <name evidence="2" type="ORF">LSALG_LOCUS16979</name>
</gene>
<sequence>MEIFDVYTGTKKRWNGQNFAFIRIKRVRDIIGLEEKVNCITYNEKKLMVNVSTQLRKMSPQRINKHQVKQPMRPNPKPGVRDQRSYAADRSGHFPKLLLSKEGQVLEIKYIGGLKVLLRFDSSIEARSFMENKQIWVENLKWVKSGEILEKFFERVAWVRIVGLLLKLWGEKNFEDICRKFEKTIAPYDDVYHMLDMSCVKVGIITTRRIRINEEIVVATEDQRFKVWVFEFDEDRFPFHFGSSKNFYEGQYSDDDEENSEDKGGISETRMEEEDDELGEGEILKENHKDINRVVEILEDRRKQLPEKLHIVTGVDKGPTVPPS</sequence>
<organism evidence="2 3">
    <name type="scientific">Lactuca saligna</name>
    <name type="common">Willowleaf lettuce</name>
    <dbReference type="NCBI Taxonomy" id="75948"/>
    <lineage>
        <taxon>Eukaryota</taxon>
        <taxon>Viridiplantae</taxon>
        <taxon>Streptophyta</taxon>
        <taxon>Embryophyta</taxon>
        <taxon>Tracheophyta</taxon>
        <taxon>Spermatophyta</taxon>
        <taxon>Magnoliopsida</taxon>
        <taxon>eudicotyledons</taxon>
        <taxon>Gunneridae</taxon>
        <taxon>Pentapetalae</taxon>
        <taxon>asterids</taxon>
        <taxon>campanulids</taxon>
        <taxon>Asterales</taxon>
        <taxon>Asteraceae</taxon>
        <taxon>Cichorioideae</taxon>
        <taxon>Cichorieae</taxon>
        <taxon>Lactucinae</taxon>
        <taxon>Lactuca</taxon>
    </lineage>
</organism>
<dbReference type="PANTHER" id="PTHR34427:SF5">
    <property type="entry name" value="DUF4283 DOMAIN-CONTAINING PROTEIN"/>
    <property type="match status" value="1"/>
</dbReference>
<proteinExistence type="predicted"/>
<dbReference type="EMBL" id="OX465079">
    <property type="protein sequence ID" value="CAI9277027.1"/>
    <property type="molecule type" value="Genomic_DNA"/>
</dbReference>
<evidence type="ECO:0000313" key="3">
    <source>
        <dbReference type="Proteomes" id="UP001177003"/>
    </source>
</evidence>
<feature type="region of interest" description="Disordered" evidence="1">
    <location>
        <begin position="60"/>
        <end position="84"/>
    </location>
</feature>
<name>A0AA35YNG9_LACSI</name>
<evidence type="ECO:0000256" key="1">
    <source>
        <dbReference type="SAM" id="MobiDB-lite"/>
    </source>
</evidence>
<protein>
    <recommendedName>
        <fullName evidence="4">DUF4283 domain-containing protein</fullName>
    </recommendedName>
</protein>
<feature type="region of interest" description="Disordered" evidence="1">
    <location>
        <begin position="248"/>
        <end position="283"/>
    </location>
</feature>